<keyword evidence="1 4" id="KW-0732">Signal</keyword>
<feature type="region of interest" description="Disordered" evidence="3">
    <location>
        <begin position="36"/>
        <end position="68"/>
    </location>
</feature>
<evidence type="ECO:0000256" key="4">
    <source>
        <dbReference type="SAM" id="SignalP"/>
    </source>
</evidence>
<evidence type="ECO:0000256" key="2">
    <source>
        <dbReference type="ARBA" id="ARBA00023157"/>
    </source>
</evidence>
<dbReference type="EMBL" id="JACHJS010000001">
    <property type="protein sequence ID" value="MBB4968901.1"/>
    <property type="molecule type" value="Genomic_DNA"/>
</dbReference>
<dbReference type="PANTHER" id="PTHR46943:SF1">
    <property type="entry name" value="PENTRAXIN-RELATED PROTEIN PTX3"/>
    <property type="match status" value="1"/>
</dbReference>
<protein>
    <recommendedName>
        <fullName evidence="5">LamG-like jellyroll fold domain-containing protein</fullName>
    </recommendedName>
</protein>
<feature type="region of interest" description="Disordered" evidence="3">
    <location>
        <begin position="235"/>
        <end position="257"/>
    </location>
</feature>
<proteinExistence type="predicted"/>
<feature type="signal peptide" evidence="4">
    <location>
        <begin position="1"/>
        <end position="38"/>
    </location>
</feature>
<accession>A0A7W7T977</accession>
<feature type="chain" id="PRO_5031316782" description="LamG-like jellyroll fold domain-containing protein" evidence="4">
    <location>
        <begin position="39"/>
        <end position="1299"/>
    </location>
</feature>
<comment type="caution">
    <text evidence="6">The sequence shown here is derived from an EMBL/GenBank/DDBJ whole genome shotgun (WGS) entry which is preliminary data.</text>
</comment>
<reference evidence="6 7" key="1">
    <citation type="submission" date="2020-08" db="EMBL/GenBank/DDBJ databases">
        <title>Sequencing the genomes of 1000 actinobacteria strains.</title>
        <authorList>
            <person name="Klenk H.-P."/>
        </authorList>
    </citation>
    <scope>NUCLEOTIDE SEQUENCE [LARGE SCALE GENOMIC DNA]</scope>
    <source>
        <strain evidence="6 7">DSM 45084</strain>
    </source>
</reference>
<dbReference type="Proteomes" id="UP000542674">
    <property type="component" value="Unassembled WGS sequence"/>
</dbReference>
<evidence type="ECO:0000313" key="6">
    <source>
        <dbReference type="EMBL" id="MBB4968901.1"/>
    </source>
</evidence>
<dbReference type="SMART" id="SM00560">
    <property type="entry name" value="LamGL"/>
    <property type="match status" value="3"/>
</dbReference>
<dbReference type="SUPFAM" id="SSF49899">
    <property type="entry name" value="Concanavalin A-like lectins/glucanases"/>
    <property type="match status" value="3"/>
</dbReference>
<gene>
    <name evidence="6" type="ORF">F4559_006260</name>
</gene>
<feature type="domain" description="LamG-like jellyroll fold" evidence="5">
    <location>
        <begin position="1152"/>
        <end position="1290"/>
    </location>
</feature>
<feature type="compositionally biased region" description="Low complexity" evidence="3">
    <location>
        <begin position="48"/>
        <end position="57"/>
    </location>
</feature>
<dbReference type="Pfam" id="PF13385">
    <property type="entry name" value="Laminin_G_3"/>
    <property type="match status" value="3"/>
</dbReference>
<evidence type="ECO:0000256" key="1">
    <source>
        <dbReference type="ARBA" id="ARBA00022729"/>
    </source>
</evidence>
<organism evidence="6 7">
    <name type="scientific">Saccharothrix violaceirubra</name>
    <dbReference type="NCBI Taxonomy" id="413306"/>
    <lineage>
        <taxon>Bacteria</taxon>
        <taxon>Bacillati</taxon>
        <taxon>Actinomycetota</taxon>
        <taxon>Actinomycetes</taxon>
        <taxon>Pseudonocardiales</taxon>
        <taxon>Pseudonocardiaceae</taxon>
        <taxon>Saccharothrix</taxon>
    </lineage>
</organism>
<dbReference type="Gene3D" id="2.60.120.200">
    <property type="match status" value="3"/>
</dbReference>
<sequence>MTRRSATWREPARLSRLLCATVSSAALLAGMTALPAHAQPAPTPTAPTTPEQQAKATGKPVELADQGTERTKVFVNPDGTRTLEARPGAVRVRRDDGWEPVDTSLKTRPDGALTPKAVTAPIVFSGGGTAPLVEFGAGERKVSLSWPSALPKPTVDGDSATYAEVFPGVDLVLNARAEGFTQVLVVKNAEAADNPDLREVALKTSTTGVSLKEGDFETPKVVDKAGVEVLSGAKPMMWDSSGADPQRGEASSADGPSIGAKRAALGLDVTGDSLEVTTDEKLLTGEDTVYPVYIDPPFNASRLGGTELWKNFSNDPNWNNWYTGVARVGYEAQTGQTVRSVWTFDIGALQGKIVKTAWFQATQTHAWNCNDSYVNLWRTTEAGPGTNWNNIGWLQWLDSRLDKGGAGCPTVGVDLNAVNGVVGALNEGKQYVSLGISAGDENTVNGWRKFDPNPALNITYNSRPNTPTELSTDGTGCATGANRPYLRNPNPQFTARVSDSDGAENPLLNARFYWGHVNGGDLGSGGIDGIPNGEIARYNFPTGTFTDGGQYAWTVGVGDYIDPSARSTFCEFVLDLSQPAAAPGVSSTDFPADDEFHGIAGTAGQFTFAAGGVSDVAGYRYGYENPPVNYVAASSLGGTASVNLTAKHLGRNVVYVQSVDRAGNVSAGQPAAYAFHTDQQTVSTGRWQLDGDGSDVADVPHPLTASPTGVSWVAGRDGQAAQLNGGVLTTAGPVVATNQSFSVAAWVKLGANADPNGWYNALSQDGNRNSAFVLQYSGSTKGWVFDTPNADADGSGEAWVTSNQPAEKNVWTRLIGVYDAASGEIKLYVNGVYQGSAKRNTPWNAGGSLVVGRGKQTGASTGAFAGAVDDVVVYDRVLVAEDISELSNRPAVMEGHWAFNDPAPTGPASTITLGAKWDVGYGGTGQSLRLAGGTLSTPAPMRTDQSFTVSARVFLRNKGNWFDAVSQDGNRNSGFVLQYSSSSDKWAFDMPDADADGSAETWVNSTATAATETWTHLTGVYDATAGKMRLYVNGVLQGETTKSSSWNAAGSLVVGRGKQNGASLGYFPGTVDDVFVYGSALTAAQITALHQSTPPAGWAWQLDPAGTSAVDSSTRDRTATVFGGAAITGGKLQLADGDDFAATVGSALRTDQSFSVTARVTPSQLDGRRPIVSQSGTRVGGYYLQYSDSRWTFAMGNADQDNPVEDVVKSSNAPTNGQQVNLAAVYDAAAGELRLYVNGVPQGDPTKHVSTWNAAGSVGIGRALFNGSAMTPFLGGVDSVRVYQGVLTPREIKLISTSG</sequence>
<dbReference type="GO" id="GO:0006955">
    <property type="term" value="P:immune response"/>
    <property type="evidence" value="ECO:0007669"/>
    <property type="project" value="InterPro"/>
</dbReference>
<feature type="domain" description="LamG-like jellyroll fold" evidence="5">
    <location>
        <begin position="739"/>
        <end position="881"/>
    </location>
</feature>
<dbReference type="InterPro" id="IPR006558">
    <property type="entry name" value="LamG-like"/>
</dbReference>
<dbReference type="InterPro" id="IPR042837">
    <property type="entry name" value="PTX3"/>
</dbReference>
<evidence type="ECO:0000256" key="3">
    <source>
        <dbReference type="SAM" id="MobiDB-lite"/>
    </source>
</evidence>
<evidence type="ECO:0000313" key="7">
    <source>
        <dbReference type="Proteomes" id="UP000542674"/>
    </source>
</evidence>
<dbReference type="PANTHER" id="PTHR46943">
    <property type="entry name" value="PENTRAXIN-RELATED PROTEIN PTX3"/>
    <property type="match status" value="1"/>
</dbReference>
<name>A0A7W7T977_9PSEU</name>
<dbReference type="RefSeq" id="WP_184674637.1">
    <property type="nucleotide sequence ID" value="NZ_BAABAI010000043.1"/>
</dbReference>
<dbReference type="InterPro" id="IPR013320">
    <property type="entry name" value="ConA-like_dom_sf"/>
</dbReference>
<keyword evidence="2" id="KW-1015">Disulfide bond</keyword>
<evidence type="ECO:0000259" key="5">
    <source>
        <dbReference type="SMART" id="SM00560"/>
    </source>
</evidence>
<feature type="domain" description="LamG-like jellyroll fold" evidence="5">
    <location>
        <begin position="945"/>
        <end position="1084"/>
    </location>
</feature>
<keyword evidence="7" id="KW-1185">Reference proteome</keyword>